<evidence type="ECO:0000313" key="1">
    <source>
        <dbReference type="EMBL" id="KAJ5710207.1"/>
    </source>
</evidence>
<proteinExistence type="predicted"/>
<keyword evidence="2" id="KW-1185">Reference proteome</keyword>
<accession>A0AAD6HEW5</accession>
<protein>
    <submittedName>
        <fullName evidence="1">Uncharacterized protein</fullName>
    </submittedName>
</protein>
<reference evidence="1" key="1">
    <citation type="journal article" date="2023" name="IMA Fungus">
        <title>Comparative genomic study of the Penicillium genus elucidates a diverse pangenome and 15 lateral gene transfer events.</title>
        <authorList>
            <person name="Petersen C."/>
            <person name="Sorensen T."/>
            <person name="Nielsen M.R."/>
            <person name="Sondergaard T.E."/>
            <person name="Sorensen J.L."/>
            <person name="Fitzpatrick D.A."/>
            <person name="Frisvad J.C."/>
            <person name="Nielsen K.L."/>
        </authorList>
    </citation>
    <scope>NUCLEOTIDE SEQUENCE</scope>
    <source>
        <strain evidence="1">IBT 17514</strain>
    </source>
</reference>
<dbReference type="AlphaFoldDB" id="A0AAD6HEW5"/>
<name>A0AAD6HEW5_9EURO</name>
<sequence>MLTTAVVRDGEGEDEWFCPSCNIAQPFTFAIIDGNYIHKTDFLSTQGHPRIFRWRYGACMLDPARPFSHTNNRRYDAIPYIPRLTKQPKNAVTPLYNDENLIKLTDTKHVVLCTRCSR</sequence>
<gene>
    <name evidence="1" type="ORF">N7493_009799</name>
</gene>
<comment type="caution">
    <text evidence="1">The sequence shown here is derived from an EMBL/GenBank/DDBJ whole genome shotgun (WGS) entry which is preliminary data.</text>
</comment>
<evidence type="ECO:0000313" key="2">
    <source>
        <dbReference type="Proteomes" id="UP001215712"/>
    </source>
</evidence>
<dbReference type="Proteomes" id="UP001215712">
    <property type="component" value="Unassembled WGS sequence"/>
</dbReference>
<organism evidence="1 2">
    <name type="scientific">Penicillium malachiteum</name>
    <dbReference type="NCBI Taxonomy" id="1324776"/>
    <lineage>
        <taxon>Eukaryota</taxon>
        <taxon>Fungi</taxon>
        <taxon>Dikarya</taxon>
        <taxon>Ascomycota</taxon>
        <taxon>Pezizomycotina</taxon>
        <taxon>Eurotiomycetes</taxon>
        <taxon>Eurotiomycetidae</taxon>
        <taxon>Eurotiales</taxon>
        <taxon>Aspergillaceae</taxon>
        <taxon>Penicillium</taxon>
    </lineage>
</organism>
<reference evidence="1" key="2">
    <citation type="submission" date="2023-01" db="EMBL/GenBank/DDBJ databases">
        <authorList>
            <person name="Petersen C."/>
        </authorList>
    </citation>
    <scope>NUCLEOTIDE SEQUENCE</scope>
    <source>
        <strain evidence="1">IBT 17514</strain>
    </source>
</reference>
<dbReference type="EMBL" id="JAQJAN010000017">
    <property type="protein sequence ID" value="KAJ5710207.1"/>
    <property type="molecule type" value="Genomic_DNA"/>
</dbReference>